<dbReference type="AlphaFoldDB" id="H6LKA4"/>
<gene>
    <name evidence="4" type="ordered locus">Awo_c32960</name>
</gene>
<reference evidence="4 5" key="2">
    <citation type="journal article" date="2012" name="PLoS ONE">
        <title>An ancient pathway combining carbon dioxide fixation with the generation and utilization of a sodium ion gradient for ATP synthesis.</title>
        <authorList>
            <person name="Poehlein A."/>
            <person name="Schmidt S."/>
            <person name="Kaster A.K."/>
            <person name="Goenrich M."/>
            <person name="Vollmers J."/>
            <person name="Thurmer A."/>
            <person name="Bertsch J."/>
            <person name="Schuchmann K."/>
            <person name="Voigt B."/>
            <person name="Hecker M."/>
            <person name="Daniel R."/>
            <person name="Thauer R.K."/>
            <person name="Gottschalk G."/>
            <person name="Muller V."/>
        </authorList>
    </citation>
    <scope>NUCLEOTIDE SEQUENCE [LARGE SCALE GENOMIC DNA]</scope>
    <source>
        <strain evidence="5">ATCC 29683 / DSM 1030 / JCM 2381 / KCTC 1655 / WB1</strain>
    </source>
</reference>
<dbReference type="STRING" id="931626.Awo_c32960"/>
<evidence type="ECO:0000256" key="1">
    <source>
        <dbReference type="SAM" id="MobiDB-lite"/>
    </source>
</evidence>
<accession>H6LKA4</accession>
<keyword evidence="2" id="KW-0472">Membrane</keyword>
<dbReference type="HOGENOM" id="CLU_1561416_0_0_9"/>
<sequence length="147" mass="15969">MFCGNCGEKIPDDAVFCTHCGAKQTASASKEQSTDSGQNYQPARRVELPPVEKVERSSNPASPGKVGNDVDLISMGQYIIMFLIMAIPIVGIVMLFIWGFSSETGPNKKNFARAYLIMMVIAFVIGIIFSSIIGAMMAAMMGSAYYY</sequence>
<organism evidence="4 5">
    <name type="scientific">Acetobacterium woodii (strain ATCC 29683 / DSM 1030 / JCM 2381 / KCTC 1655 / WB1)</name>
    <dbReference type="NCBI Taxonomy" id="931626"/>
    <lineage>
        <taxon>Bacteria</taxon>
        <taxon>Bacillati</taxon>
        <taxon>Bacillota</taxon>
        <taxon>Clostridia</taxon>
        <taxon>Eubacteriales</taxon>
        <taxon>Eubacteriaceae</taxon>
        <taxon>Acetobacterium</taxon>
    </lineage>
</organism>
<feature type="transmembrane region" description="Helical" evidence="2">
    <location>
        <begin position="112"/>
        <end position="141"/>
    </location>
</feature>
<protein>
    <recommendedName>
        <fullName evidence="3">Zinc-ribbon domain-containing protein</fullName>
    </recommendedName>
</protein>
<evidence type="ECO:0000313" key="4">
    <source>
        <dbReference type="EMBL" id="AFA50024.1"/>
    </source>
</evidence>
<feature type="transmembrane region" description="Helical" evidence="2">
    <location>
        <begin position="78"/>
        <end position="100"/>
    </location>
</feature>
<dbReference type="Proteomes" id="UP000007177">
    <property type="component" value="Chromosome"/>
</dbReference>
<dbReference type="OrthoDB" id="2282303at2"/>
<dbReference type="InterPro" id="IPR026870">
    <property type="entry name" value="Zinc_ribbon_dom"/>
</dbReference>
<dbReference type="EMBL" id="CP002987">
    <property type="protein sequence ID" value="AFA50024.1"/>
    <property type="molecule type" value="Genomic_DNA"/>
</dbReference>
<dbReference type="KEGG" id="awo:Awo_c32960"/>
<reference evidence="5" key="1">
    <citation type="submission" date="2011-07" db="EMBL/GenBank/DDBJ databases">
        <title>Complete genome sequence of Acetobacterium woodii.</title>
        <authorList>
            <person name="Poehlein A."/>
            <person name="Schmidt S."/>
            <person name="Kaster A.-K."/>
            <person name="Goenrich M."/>
            <person name="Vollmers J."/>
            <person name="Thuermer A."/>
            <person name="Gottschalk G."/>
            <person name="Thauer R.K."/>
            <person name="Daniel R."/>
            <person name="Mueller V."/>
        </authorList>
    </citation>
    <scope>NUCLEOTIDE SEQUENCE [LARGE SCALE GENOMIC DNA]</scope>
    <source>
        <strain evidence="5">ATCC 29683 / DSM 1030 / JCM 2381 / KCTC 1655 / WB1</strain>
    </source>
</reference>
<evidence type="ECO:0000313" key="5">
    <source>
        <dbReference type="Proteomes" id="UP000007177"/>
    </source>
</evidence>
<feature type="region of interest" description="Disordered" evidence="1">
    <location>
        <begin position="27"/>
        <end position="65"/>
    </location>
</feature>
<keyword evidence="5" id="KW-1185">Reference proteome</keyword>
<dbReference type="eggNOG" id="ENOG50339NG">
    <property type="taxonomic scope" value="Bacteria"/>
</dbReference>
<feature type="compositionally biased region" description="Basic and acidic residues" evidence="1">
    <location>
        <begin position="44"/>
        <end position="56"/>
    </location>
</feature>
<feature type="domain" description="Zinc-ribbon" evidence="3">
    <location>
        <begin position="2"/>
        <end position="23"/>
    </location>
</feature>
<dbReference type="RefSeq" id="WP_014357620.1">
    <property type="nucleotide sequence ID" value="NC_016894.1"/>
</dbReference>
<evidence type="ECO:0000256" key="2">
    <source>
        <dbReference type="SAM" id="Phobius"/>
    </source>
</evidence>
<evidence type="ECO:0000259" key="3">
    <source>
        <dbReference type="Pfam" id="PF13240"/>
    </source>
</evidence>
<keyword evidence="2" id="KW-0812">Transmembrane</keyword>
<proteinExistence type="predicted"/>
<keyword evidence="2" id="KW-1133">Transmembrane helix</keyword>
<name>H6LKA4_ACEWD</name>
<dbReference type="Pfam" id="PF13240">
    <property type="entry name" value="Zn_Ribbon_1"/>
    <property type="match status" value="1"/>
</dbReference>
<feature type="compositionally biased region" description="Polar residues" evidence="1">
    <location>
        <begin position="27"/>
        <end position="41"/>
    </location>
</feature>